<organism evidence="1 2">
    <name type="scientific">Morchella conica CCBAS932</name>
    <dbReference type="NCBI Taxonomy" id="1392247"/>
    <lineage>
        <taxon>Eukaryota</taxon>
        <taxon>Fungi</taxon>
        <taxon>Dikarya</taxon>
        <taxon>Ascomycota</taxon>
        <taxon>Pezizomycotina</taxon>
        <taxon>Pezizomycetes</taxon>
        <taxon>Pezizales</taxon>
        <taxon>Morchellaceae</taxon>
        <taxon>Morchella</taxon>
    </lineage>
</organism>
<protein>
    <recommendedName>
        <fullName evidence="3">S-adenosyl-L-methionine-dependent methyltransferase</fullName>
    </recommendedName>
</protein>
<dbReference type="GO" id="GO:0008757">
    <property type="term" value="F:S-adenosylmethionine-dependent methyltransferase activity"/>
    <property type="evidence" value="ECO:0007669"/>
    <property type="project" value="UniProtKB-ARBA"/>
</dbReference>
<accession>A0A3N4KL84</accession>
<dbReference type="PANTHER" id="PTHR14614:SF162">
    <property type="entry name" value="EXPRESSED PROTEIN"/>
    <property type="match status" value="1"/>
</dbReference>
<reference evidence="1 2" key="1">
    <citation type="journal article" date="2018" name="Nat. Ecol. Evol.">
        <title>Pezizomycetes genomes reveal the molecular basis of ectomycorrhizal truffle lifestyle.</title>
        <authorList>
            <person name="Murat C."/>
            <person name="Payen T."/>
            <person name="Noel B."/>
            <person name="Kuo A."/>
            <person name="Morin E."/>
            <person name="Chen J."/>
            <person name="Kohler A."/>
            <person name="Krizsan K."/>
            <person name="Balestrini R."/>
            <person name="Da Silva C."/>
            <person name="Montanini B."/>
            <person name="Hainaut M."/>
            <person name="Levati E."/>
            <person name="Barry K.W."/>
            <person name="Belfiori B."/>
            <person name="Cichocki N."/>
            <person name="Clum A."/>
            <person name="Dockter R.B."/>
            <person name="Fauchery L."/>
            <person name="Guy J."/>
            <person name="Iotti M."/>
            <person name="Le Tacon F."/>
            <person name="Lindquist E.A."/>
            <person name="Lipzen A."/>
            <person name="Malagnac F."/>
            <person name="Mello A."/>
            <person name="Molinier V."/>
            <person name="Miyauchi S."/>
            <person name="Poulain J."/>
            <person name="Riccioni C."/>
            <person name="Rubini A."/>
            <person name="Sitrit Y."/>
            <person name="Splivallo R."/>
            <person name="Traeger S."/>
            <person name="Wang M."/>
            <person name="Zifcakova L."/>
            <person name="Wipf D."/>
            <person name="Zambonelli A."/>
            <person name="Paolocci F."/>
            <person name="Nowrousian M."/>
            <person name="Ottonello S."/>
            <person name="Baldrian P."/>
            <person name="Spatafora J.W."/>
            <person name="Henrissat B."/>
            <person name="Nagy L.G."/>
            <person name="Aury J.M."/>
            <person name="Wincker P."/>
            <person name="Grigoriev I.V."/>
            <person name="Bonfante P."/>
            <person name="Martin F.M."/>
        </authorList>
    </citation>
    <scope>NUCLEOTIDE SEQUENCE [LARGE SCALE GENOMIC DNA]</scope>
    <source>
        <strain evidence="1 2">CCBAS932</strain>
    </source>
</reference>
<evidence type="ECO:0008006" key="3">
    <source>
        <dbReference type="Google" id="ProtNLM"/>
    </source>
</evidence>
<dbReference type="PANTHER" id="PTHR14614">
    <property type="entry name" value="HEPATOCELLULAR CARCINOMA-ASSOCIATED ANTIGEN"/>
    <property type="match status" value="1"/>
</dbReference>
<name>A0A3N4KL84_9PEZI</name>
<dbReference type="SUPFAM" id="SSF53335">
    <property type="entry name" value="S-adenosyl-L-methionine-dependent methyltransferases"/>
    <property type="match status" value="1"/>
</dbReference>
<evidence type="ECO:0000313" key="1">
    <source>
        <dbReference type="EMBL" id="RPB10168.1"/>
    </source>
</evidence>
<dbReference type="Proteomes" id="UP000277580">
    <property type="component" value="Unassembled WGS sequence"/>
</dbReference>
<dbReference type="EMBL" id="ML119145">
    <property type="protein sequence ID" value="RPB10168.1"/>
    <property type="molecule type" value="Genomic_DNA"/>
</dbReference>
<proteinExistence type="predicted"/>
<keyword evidence="2" id="KW-1185">Reference proteome</keyword>
<dbReference type="OrthoDB" id="5333755at2759"/>
<dbReference type="InParanoid" id="A0A3N4KL84"/>
<dbReference type="Pfam" id="PF10294">
    <property type="entry name" value="Methyltransf_16"/>
    <property type="match status" value="1"/>
</dbReference>
<gene>
    <name evidence="1" type="ORF">P167DRAFT_537877</name>
</gene>
<dbReference type="InterPro" id="IPR029063">
    <property type="entry name" value="SAM-dependent_MTases_sf"/>
</dbReference>
<dbReference type="GO" id="GO:0005634">
    <property type="term" value="C:nucleus"/>
    <property type="evidence" value="ECO:0007669"/>
    <property type="project" value="TreeGrafter"/>
</dbReference>
<dbReference type="GO" id="GO:0005737">
    <property type="term" value="C:cytoplasm"/>
    <property type="evidence" value="ECO:0007669"/>
    <property type="project" value="TreeGrafter"/>
</dbReference>
<dbReference type="AlphaFoldDB" id="A0A3N4KL84"/>
<sequence length="267" mass="29278">MSPLPAHETKHEPLLHYPVLPTPLVLDLTQSDTTQTTTGSTLWLGAQVLAVYLLELYGAGSKPPRNAKQLRAIDLGAGVGLTANVLAMLGFEVVATDLGVVVDAVLAGNVRANEERVRAWGGGGVMVRELDWFVAPEEWDWGGEVSIAPPRVTTTTTEDCNGISPCFDVVVTADTLYVKELVAPLVRTMKALSVTSKKGRRCPPVFVALERRDPEVIEYALELAKKEGFDCRRIPDARLTKCLESAGVKWEKEDWDGVEIWKWTLKV</sequence>
<evidence type="ECO:0000313" key="2">
    <source>
        <dbReference type="Proteomes" id="UP000277580"/>
    </source>
</evidence>
<dbReference type="InterPro" id="IPR019410">
    <property type="entry name" value="Methyltransf_16"/>
</dbReference>
<dbReference type="Gene3D" id="3.40.50.150">
    <property type="entry name" value="Vaccinia Virus protein VP39"/>
    <property type="match status" value="1"/>
</dbReference>
<dbReference type="STRING" id="1392247.A0A3N4KL84"/>